<dbReference type="Pfam" id="PF00884">
    <property type="entry name" value="Sulfatase"/>
    <property type="match status" value="1"/>
</dbReference>
<protein>
    <submittedName>
        <fullName evidence="9">LTA synthase family protein</fullName>
    </submittedName>
</protein>
<comment type="pathway">
    <text evidence="2">Cell wall biogenesis; lipoteichoic acid biosynthesis.</text>
</comment>
<dbReference type="RefSeq" id="WP_269885156.1">
    <property type="nucleotide sequence ID" value="NZ_JAQAGZ010000025.1"/>
</dbReference>
<comment type="caution">
    <text evidence="9">The sequence shown here is derived from an EMBL/GenBank/DDBJ whole genome shotgun (WGS) entry which is preliminary data.</text>
</comment>
<evidence type="ECO:0000256" key="3">
    <source>
        <dbReference type="ARBA" id="ARBA00022475"/>
    </source>
</evidence>
<dbReference type="InterPro" id="IPR017850">
    <property type="entry name" value="Alkaline_phosphatase_core_sf"/>
</dbReference>
<proteinExistence type="predicted"/>
<evidence type="ECO:0000256" key="5">
    <source>
        <dbReference type="ARBA" id="ARBA00022989"/>
    </source>
</evidence>
<keyword evidence="5 7" id="KW-1133">Transmembrane helix</keyword>
<dbReference type="PANTHER" id="PTHR47371">
    <property type="entry name" value="LIPOTEICHOIC ACID SYNTHASE"/>
    <property type="match status" value="1"/>
</dbReference>
<gene>
    <name evidence="9" type="ORF">O9H85_30405</name>
</gene>
<dbReference type="PANTHER" id="PTHR47371:SF3">
    <property type="entry name" value="PHOSPHOGLYCEROL TRANSFERASE I"/>
    <property type="match status" value="1"/>
</dbReference>
<evidence type="ECO:0000313" key="10">
    <source>
        <dbReference type="Proteomes" id="UP001527882"/>
    </source>
</evidence>
<dbReference type="SUPFAM" id="SSF53649">
    <property type="entry name" value="Alkaline phosphatase-like"/>
    <property type="match status" value="1"/>
</dbReference>
<keyword evidence="10" id="KW-1185">Reference proteome</keyword>
<keyword evidence="3" id="KW-1003">Cell membrane</keyword>
<evidence type="ECO:0000256" key="6">
    <source>
        <dbReference type="ARBA" id="ARBA00023136"/>
    </source>
</evidence>
<keyword evidence="4 7" id="KW-0812">Transmembrane</keyword>
<feature type="transmembrane region" description="Helical" evidence="7">
    <location>
        <begin position="46"/>
        <end position="65"/>
    </location>
</feature>
<reference evidence="9 10" key="1">
    <citation type="submission" date="2022-12" db="EMBL/GenBank/DDBJ databases">
        <title>Draft genome sequence of Paenibacillus sp. dW9.</title>
        <authorList>
            <person name="Choi E.-W."/>
            <person name="Kim D.-U."/>
        </authorList>
    </citation>
    <scope>NUCLEOTIDE SEQUENCE [LARGE SCALE GENOMIC DNA]</scope>
    <source>
        <strain evidence="10">dW9</strain>
    </source>
</reference>
<evidence type="ECO:0000256" key="7">
    <source>
        <dbReference type="SAM" id="Phobius"/>
    </source>
</evidence>
<evidence type="ECO:0000256" key="1">
    <source>
        <dbReference type="ARBA" id="ARBA00004651"/>
    </source>
</evidence>
<dbReference type="Gene3D" id="3.40.720.10">
    <property type="entry name" value="Alkaline Phosphatase, subunit A"/>
    <property type="match status" value="1"/>
</dbReference>
<keyword evidence="6 7" id="KW-0472">Membrane</keyword>
<organism evidence="9 10">
    <name type="scientific">Paenibacillus gyeongsangnamensis</name>
    <dbReference type="NCBI Taxonomy" id="3388067"/>
    <lineage>
        <taxon>Bacteria</taxon>
        <taxon>Bacillati</taxon>
        <taxon>Bacillota</taxon>
        <taxon>Bacilli</taxon>
        <taxon>Bacillales</taxon>
        <taxon>Paenibacillaceae</taxon>
        <taxon>Paenibacillus</taxon>
    </lineage>
</organism>
<accession>A0ABT4QIL3</accession>
<sequence length="604" mass="67466">MLKKFKIPYRMLILLITAGVLAASLQICSLKPYQISVFYWITHHKDLYFLSVGILFFILLGLWALFNNIYCALIVAVAGIGALDISQYDKLKLLHEPVYPWDLKQVENLSEMLNIVRNKVSPVLVISLLILILVGIVATYWIPRKKIKLSQRVMYILASGAVILGCTHLQSSVLAAPLAKMGAVDYHWDQKQNYLDNGFMLAFLDNIGAKIETQPADYNQATMKNIMKKYENTTASAAIQSTQEQPNIVFVMDESLFDPTRLTNMTFSEDPMQNFHGFKDTYGTGYSLSPVFGGGTSNVEFEALTGLNMSFINEGGVPYQQVLAKKNNFPSLVSLLKSRGYDATAVHPFDKTFYNRDRVYPVLGFDKFISQDDIKYKDKLSSEGYISDMSAIKQVVDVLNAGADKPQFIHLVTMQNHLPVMDGMNGTNTIQVSGIQDSAAKVEMESYAEGVKETNKADQFLVDSIQQLTRPTIVVVFGDHLPALQSYDGHVAEMTADQKEEFMHQTPLLVAANFPLQEKNLGTIAPSFFGPMVMSLTGQKQPAYYQLLEQIKQQLPGVSPAVYVDGNGTATTELNDDQKKLLHDYELVQYDLLYGKGYAASMLK</sequence>
<dbReference type="InterPro" id="IPR000917">
    <property type="entry name" value="Sulfatase_N"/>
</dbReference>
<dbReference type="EMBL" id="JAQAGZ010000025">
    <property type="protein sequence ID" value="MCZ8516622.1"/>
    <property type="molecule type" value="Genomic_DNA"/>
</dbReference>
<feature type="transmembrane region" description="Helical" evidence="7">
    <location>
        <begin position="70"/>
        <end position="88"/>
    </location>
</feature>
<feature type="transmembrane region" description="Helical" evidence="7">
    <location>
        <begin position="153"/>
        <end position="171"/>
    </location>
</feature>
<feature type="domain" description="Sulfatase N-terminal" evidence="8">
    <location>
        <begin position="246"/>
        <end position="538"/>
    </location>
</feature>
<evidence type="ECO:0000313" key="9">
    <source>
        <dbReference type="EMBL" id="MCZ8516622.1"/>
    </source>
</evidence>
<dbReference type="Proteomes" id="UP001527882">
    <property type="component" value="Unassembled WGS sequence"/>
</dbReference>
<evidence type="ECO:0000259" key="8">
    <source>
        <dbReference type="Pfam" id="PF00884"/>
    </source>
</evidence>
<feature type="transmembrane region" description="Helical" evidence="7">
    <location>
        <begin position="120"/>
        <end position="141"/>
    </location>
</feature>
<evidence type="ECO:0000256" key="4">
    <source>
        <dbReference type="ARBA" id="ARBA00022692"/>
    </source>
</evidence>
<dbReference type="InterPro" id="IPR050448">
    <property type="entry name" value="OpgB/LTA_synthase_biosynth"/>
</dbReference>
<dbReference type="CDD" id="cd16015">
    <property type="entry name" value="LTA_synthase"/>
    <property type="match status" value="1"/>
</dbReference>
<comment type="subcellular location">
    <subcellularLocation>
        <location evidence="1">Cell membrane</location>
        <topology evidence="1">Multi-pass membrane protein</topology>
    </subcellularLocation>
</comment>
<evidence type="ECO:0000256" key="2">
    <source>
        <dbReference type="ARBA" id="ARBA00004936"/>
    </source>
</evidence>
<name>A0ABT4QIL3_9BACL</name>